<proteinExistence type="predicted"/>
<dbReference type="Proteomes" id="UP000078550">
    <property type="component" value="Unassembled WGS sequence"/>
</dbReference>
<evidence type="ECO:0000313" key="5">
    <source>
        <dbReference type="Proteomes" id="UP000078555"/>
    </source>
</evidence>
<reference evidence="4 5" key="1">
    <citation type="submission" date="2016-05" db="EMBL/GenBank/DDBJ databases">
        <authorList>
            <person name="Naeem Raeece"/>
        </authorList>
    </citation>
    <scope>NUCLEOTIDE SEQUENCE [LARGE SCALE GENOMIC DNA]</scope>
</reference>
<keyword evidence="1" id="KW-0472">Membrane</keyword>
<reference evidence="2" key="2">
    <citation type="submission" date="2016-05" db="EMBL/GenBank/DDBJ databases">
        <authorList>
            <person name="Lavstsen T."/>
            <person name="Jespersen J.S."/>
        </authorList>
    </citation>
    <scope>NUCLEOTIDE SEQUENCE [LARGE SCALE GENOMIC DNA]</scope>
</reference>
<name>A0A1A9AKP8_PLAOA</name>
<keyword evidence="5" id="KW-1185">Reference proteome</keyword>
<feature type="transmembrane region" description="Helical" evidence="1">
    <location>
        <begin position="277"/>
        <end position="304"/>
    </location>
</feature>
<organism evidence="2 4">
    <name type="scientific">Plasmodium ovale wallikeri</name>
    <dbReference type="NCBI Taxonomy" id="864142"/>
    <lineage>
        <taxon>Eukaryota</taxon>
        <taxon>Sar</taxon>
        <taxon>Alveolata</taxon>
        <taxon>Apicomplexa</taxon>
        <taxon>Aconoidasida</taxon>
        <taxon>Haemosporida</taxon>
        <taxon>Plasmodiidae</taxon>
        <taxon>Plasmodium</taxon>
        <taxon>Plasmodium (Plasmodium)</taxon>
    </lineage>
</organism>
<evidence type="ECO:0000313" key="3">
    <source>
        <dbReference type="EMBL" id="SBT57749.1"/>
    </source>
</evidence>
<accession>A0A1A9AKP8</accession>
<evidence type="ECO:0000313" key="4">
    <source>
        <dbReference type="Proteomes" id="UP000078550"/>
    </source>
</evidence>
<dbReference type="Proteomes" id="UP000078555">
    <property type="component" value="Unassembled WGS sequence"/>
</dbReference>
<dbReference type="AlphaFoldDB" id="A0A1A9AKP8"/>
<keyword evidence="1" id="KW-0812">Transmembrane</keyword>
<gene>
    <name evidence="3" type="ORF">POVWA1_083550</name>
    <name evidence="2" type="ORF">POVWA2_077920</name>
</gene>
<keyword evidence="1" id="KW-1133">Transmembrane helix</keyword>
<evidence type="ECO:0000313" key="2">
    <source>
        <dbReference type="EMBL" id="SBT57200.1"/>
    </source>
</evidence>
<dbReference type="InterPro" id="IPR008780">
    <property type="entry name" value="Plasmodium_Vir"/>
</dbReference>
<protein>
    <submittedName>
        <fullName evidence="2">PIR Superfamily Protein</fullName>
    </submittedName>
</protein>
<evidence type="ECO:0000256" key="1">
    <source>
        <dbReference type="SAM" id="Phobius"/>
    </source>
</evidence>
<dbReference type="Pfam" id="PF05795">
    <property type="entry name" value="Plasmodium_Vir"/>
    <property type="match status" value="1"/>
</dbReference>
<dbReference type="EMBL" id="FLRE01001777">
    <property type="protein sequence ID" value="SBT57200.1"/>
    <property type="molecule type" value="Genomic_DNA"/>
</dbReference>
<dbReference type="EMBL" id="FLRD01001630">
    <property type="protein sequence ID" value="SBT57749.1"/>
    <property type="molecule type" value="Genomic_DNA"/>
</dbReference>
<sequence length="352" mass="42019">MVILGTQDINLDQYVETCPLFRFIKNLETEPEFNRYPADANLGSIEHAYKDILKKVSSLLYRNYSTLIAFQGYIKSHCCSYLNYWLDSQKEKYVKDQQLFDDDLWQIIENSWNELERKNNPKSHCKRKAYGESANKTKNKMELMVYCTVRDYFKDRCAVQARHISQKKPYCTALNKYIDKYYGIFVNNDICLKYKDRYEDYEFHFNEECTLYDITNTFPDYYIEEGKLLKKRTPKKSISQCEIAPNLTHDLKNLHVQSLEPSNEESPPLNDAPWEPILYVGLTLMGFFSFFLFLHKYTTFGLLLRSFIKKKREKNRYIDEDGEKELLEYSSDFINNNSENSQYNFSYQHLQN</sequence>